<feature type="compositionally biased region" description="Low complexity" evidence="2">
    <location>
        <begin position="454"/>
        <end position="473"/>
    </location>
</feature>
<dbReference type="AlphaFoldDB" id="A0A0F7U5N9"/>
<feature type="region of interest" description="Disordered" evidence="2">
    <location>
        <begin position="184"/>
        <end position="207"/>
    </location>
</feature>
<feature type="repeat" description="ANK" evidence="1">
    <location>
        <begin position="537"/>
        <end position="569"/>
    </location>
</feature>
<gene>
    <name evidence="3" type="ORF">BN1204_009620</name>
</gene>
<reference evidence="3" key="1">
    <citation type="journal article" date="2015" name="PLoS ONE">
        <title>Comprehensive Evaluation of Toxoplasma gondii VEG and Neospora caninum LIV Genomes with Tachyzoite Stage Transcriptome and Proteome Defines Novel Transcript Features.</title>
        <authorList>
            <person name="Ramaprasad A."/>
            <person name="Mourier T."/>
            <person name="Naeem R."/>
            <person name="Malas T.B."/>
            <person name="Moussa E."/>
            <person name="Panigrahi A."/>
            <person name="Vermont S.J."/>
            <person name="Otto T.D."/>
            <person name="Wastling J."/>
            <person name="Pain A."/>
        </authorList>
    </citation>
    <scope>NUCLEOTIDE SEQUENCE</scope>
    <source>
        <strain evidence="3">Liverpool</strain>
    </source>
</reference>
<protein>
    <submittedName>
        <fullName evidence="3">Ankyrin repeat-containing protein, putative</fullName>
    </submittedName>
</protein>
<feature type="compositionally biased region" description="Basic and acidic residues" evidence="2">
    <location>
        <begin position="703"/>
        <end position="715"/>
    </location>
</feature>
<proteinExistence type="predicted"/>
<evidence type="ECO:0000256" key="2">
    <source>
        <dbReference type="SAM" id="MobiDB-lite"/>
    </source>
</evidence>
<keyword evidence="1" id="KW-0040">ANK repeat</keyword>
<dbReference type="InterPro" id="IPR036770">
    <property type="entry name" value="Ankyrin_rpt-contain_sf"/>
</dbReference>
<dbReference type="InterPro" id="IPR002110">
    <property type="entry name" value="Ankyrin_rpt"/>
</dbReference>
<dbReference type="Gene3D" id="1.25.40.20">
    <property type="entry name" value="Ankyrin repeat-containing domain"/>
    <property type="match status" value="1"/>
</dbReference>
<organism evidence="3">
    <name type="scientific">Neospora caninum (strain Liverpool)</name>
    <dbReference type="NCBI Taxonomy" id="572307"/>
    <lineage>
        <taxon>Eukaryota</taxon>
        <taxon>Sar</taxon>
        <taxon>Alveolata</taxon>
        <taxon>Apicomplexa</taxon>
        <taxon>Conoidasida</taxon>
        <taxon>Coccidia</taxon>
        <taxon>Eucoccidiorida</taxon>
        <taxon>Eimeriorina</taxon>
        <taxon>Sarcocystidae</taxon>
        <taxon>Neospora</taxon>
    </lineage>
</organism>
<dbReference type="PROSITE" id="PS50088">
    <property type="entry name" value="ANK_REPEAT"/>
    <property type="match status" value="1"/>
</dbReference>
<evidence type="ECO:0000313" key="3">
    <source>
        <dbReference type="EMBL" id="CEL65103.1"/>
    </source>
</evidence>
<accession>A0A0F7U5N9</accession>
<feature type="region of interest" description="Disordered" evidence="2">
    <location>
        <begin position="1"/>
        <end position="56"/>
    </location>
</feature>
<feature type="compositionally biased region" description="Polar residues" evidence="2">
    <location>
        <begin position="477"/>
        <end position="487"/>
    </location>
</feature>
<name>A0A0F7U5N9_NEOCL</name>
<sequence>MRLGGPSPLPEDTPRKKDRAALPRERDRHRRGNTPEGENGDAARRKRRKTVCGEGVPTPSKTRLYWNAVFEETAESQYFISSRRVRQLVEELLLRTPGAPASSAESQNLLEALVSLSVFGDAKQPHALAAGGPFVPRRARTASLVELMCGGRGNQISFLSPLSPLFRAYVGIDVSDRALSLSRSASSPASSSSPSSPSSPSSSSSPPSSSFRCPSLCSSAASSAAGLSRTEALEKANKCRFLLQDCASLGDDLPLLKTAFALLIAGLDDLLVRNSSDFGEEAEGAEEVDAVLASAGAVLCVGGRLLVLEPTRHLPDLLLAVTKALLSPSGAARFLQLARVAVADSVVAFLFRRESAAFAGERSIEALRAFYARHIRPLAALPALGLDASRLDVDDLRTRLPLVQHLARIQATAELSFLLLQACLCGNVEAAALLLARGADPNVSFPREFFSFLSPPETSSRSSSSAASLVNESSSRRNNAPDTPEGTSSLPSCYSSPSSPFSPSLSCSFSCSLSASSHATACEASSWCPPPRHKPAGRTRPLHVAAAREDLRLFLLLLQHGGDPSLVNEDGLRAEDILANAARQRLLEQQASRPLRPAGDPNGGTTREGKLRNSRQGSARDARRLETAAQANRDAPAETAAGEAGEKREAGAREGNSGRETVGRGVARYASAARRGTGKSTGGDAADFGWTRSLIPSSDEETERPSARPSWRERCGGPQEDDGSFVLPPDVARLTGKSDDVRERDLRNVALLSWLGAAVAREDRKIAGDDAKHEASETLEEEEETGDFLELLAAEFNGPLVWPFVNPIEVIDACHRRFPPLEGLYGARPR</sequence>
<evidence type="ECO:0000256" key="1">
    <source>
        <dbReference type="PROSITE-ProRule" id="PRU00023"/>
    </source>
</evidence>
<feature type="region of interest" description="Disordered" evidence="2">
    <location>
        <begin position="588"/>
        <end position="730"/>
    </location>
</feature>
<feature type="region of interest" description="Disordered" evidence="2">
    <location>
        <begin position="454"/>
        <end position="493"/>
    </location>
</feature>
<dbReference type="EMBL" id="LN714478">
    <property type="protein sequence ID" value="CEL65103.1"/>
    <property type="molecule type" value="Genomic_DNA"/>
</dbReference>
<feature type="compositionally biased region" description="Basic and acidic residues" evidence="2">
    <location>
        <begin position="12"/>
        <end position="26"/>
    </location>
</feature>
<dbReference type="SUPFAM" id="SSF48403">
    <property type="entry name" value="Ankyrin repeat"/>
    <property type="match status" value="1"/>
</dbReference>